<evidence type="ECO:0000256" key="1">
    <source>
        <dbReference type="ARBA" id="ARBA00004651"/>
    </source>
</evidence>
<evidence type="ECO:0000313" key="7">
    <source>
        <dbReference type="EMBL" id="OBV10392.1"/>
    </source>
</evidence>
<dbReference type="Pfam" id="PF00664">
    <property type="entry name" value="ABC_membrane"/>
    <property type="match status" value="1"/>
</dbReference>
<dbReference type="PANTHER" id="PTHR43394">
    <property type="entry name" value="ATP-DEPENDENT PERMEASE MDL1, MITOCHONDRIAL"/>
    <property type="match status" value="1"/>
</dbReference>
<dbReference type="InterPro" id="IPR039421">
    <property type="entry name" value="Type_1_exporter"/>
</dbReference>
<dbReference type="PROSITE" id="PS50929">
    <property type="entry name" value="ABC_TM1F"/>
    <property type="match status" value="1"/>
</dbReference>
<dbReference type="STRING" id="1300349.I603_2354"/>
<feature type="transmembrane region" description="Helical" evidence="5">
    <location>
        <begin position="256"/>
        <end position="279"/>
    </location>
</feature>
<organism evidence="7 8">
    <name type="scientific">Erythrobacter dokdonensis DSW-74</name>
    <dbReference type="NCBI Taxonomy" id="1300349"/>
    <lineage>
        <taxon>Bacteria</taxon>
        <taxon>Pseudomonadati</taxon>
        <taxon>Pseudomonadota</taxon>
        <taxon>Alphaproteobacteria</taxon>
        <taxon>Sphingomonadales</taxon>
        <taxon>Erythrobacteraceae</taxon>
        <taxon>Erythrobacter/Porphyrobacter group</taxon>
        <taxon>Erythrobacter</taxon>
    </lineage>
</organism>
<feature type="transmembrane region" description="Helical" evidence="5">
    <location>
        <begin position="170"/>
        <end position="189"/>
    </location>
</feature>
<feature type="transmembrane region" description="Helical" evidence="5">
    <location>
        <begin position="31"/>
        <end position="57"/>
    </location>
</feature>
<dbReference type="InterPro" id="IPR036640">
    <property type="entry name" value="ABC1_TM_sf"/>
</dbReference>
<dbReference type="Proteomes" id="UP000092484">
    <property type="component" value="Unassembled WGS sequence"/>
</dbReference>
<keyword evidence="3 5" id="KW-1133">Transmembrane helix</keyword>
<name>A0A1A7BG60_9SPHN</name>
<keyword evidence="8" id="KW-1185">Reference proteome</keyword>
<dbReference type="EMBL" id="LZYB01000006">
    <property type="protein sequence ID" value="OBV10392.1"/>
    <property type="molecule type" value="Genomic_DNA"/>
</dbReference>
<keyword evidence="7" id="KW-0547">Nucleotide-binding</keyword>
<feature type="domain" description="ABC transmembrane type-1" evidence="6">
    <location>
        <begin position="33"/>
        <end position="314"/>
    </location>
</feature>
<dbReference type="InterPro" id="IPR011527">
    <property type="entry name" value="ABC1_TM_dom"/>
</dbReference>
<dbReference type="SUPFAM" id="SSF90123">
    <property type="entry name" value="ABC transporter transmembrane region"/>
    <property type="match status" value="1"/>
</dbReference>
<evidence type="ECO:0000256" key="4">
    <source>
        <dbReference type="ARBA" id="ARBA00023136"/>
    </source>
</evidence>
<feature type="transmembrane region" description="Helical" evidence="5">
    <location>
        <begin position="69"/>
        <end position="89"/>
    </location>
</feature>
<dbReference type="PATRIC" id="fig|1300349.4.peg.2344"/>
<dbReference type="Gene3D" id="1.20.1560.10">
    <property type="entry name" value="ABC transporter type 1, transmembrane domain"/>
    <property type="match status" value="1"/>
</dbReference>
<evidence type="ECO:0000256" key="5">
    <source>
        <dbReference type="SAM" id="Phobius"/>
    </source>
</evidence>
<dbReference type="GO" id="GO:0005524">
    <property type="term" value="F:ATP binding"/>
    <property type="evidence" value="ECO:0007669"/>
    <property type="project" value="UniProtKB-KW"/>
</dbReference>
<keyword evidence="7" id="KW-0067">ATP-binding</keyword>
<dbReference type="SUPFAM" id="SSF52540">
    <property type="entry name" value="P-loop containing nucleoside triphosphate hydrolases"/>
    <property type="match status" value="1"/>
</dbReference>
<comment type="subcellular location">
    <subcellularLocation>
        <location evidence="1">Cell membrane</location>
        <topology evidence="1">Multi-pass membrane protein</topology>
    </subcellularLocation>
</comment>
<sequence>MAVEGPSYGSQISLTKFFRIFAEILKPESSFYWLAVVYGIGISLLSLATPISVQMLINTVANTAMPAPLVMLSITLFVLLLFSSLLYALRIHLMELFARRFYARMVSEISLIAIYAQNPFFSDTTRGALFNRYFDVMVIMSRMPILILDGFSILLGIAVGFVLVSLYHPLFLIFTLVMIVLIWIVWLTWGSRAIRAAIDVSHAKHGTAVWLEQIGESNGFFKSQQRVDYAIAETDRVTHGYLKARRHYFRQHFSQTLSFLFMYALASAVLLGLGGWLVIQFELTLGQLVAAELVLSAAFFGVSQLGNYLNYFYEMCAAGEEISLFFDVEQEKPGGADPISGEDHTLAFRQVRGRARYEEAELDFTIPSGAVVMASTSQHGLQRLFTNVIKLYEFPATGYCTLGGTDIKDIEAHHLRMAIYVLDRPTFVPMTIRQYLSLSCPSGESWRMLDALQAVGLAETIPGLPNGLDTKIAATGYPLSTVELLKLKLASAILARPRVLVLTRLFDLIEADDLARALAALRAQAFTTVVYFSNRETALGCDRFLHMEARAQRWFDNFAEFAAVRRERRSVAGDAASLRAELGSSGTGGEA</sequence>
<dbReference type="AlphaFoldDB" id="A0A1A7BG60"/>
<keyword evidence="4 5" id="KW-0472">Membrane</keyword>
<evidence type="ECO:0000313" key="8">
    <source>
        <dbReference type="Proteomes" id="UP000092484"/>
    </source>
</evidence>
<accession>A0A1A7BG60</accession>
<dbReference type="GO" id="GO:0005886">
    <property type="term" value="C:plasma membrane"/>
    <property type="evidence" value="ECO:0007669"/>
    <property type="project" value="UniProtKB-SubCell"/>
</dbReference>
<dbReference type="GO" id="GO:0015421">
    <property type="term" value="F:ABC-type oligopeptide transporter activity"/>
    <property type="evidence" value="ECO:0007669"/>
    <property type="project" value="TreeGrafter"/>
</dbReference>
<feature type="transmembrane region" description="Helical" evidence="5">
    <location>
        <begin position="143"/>
        <end position="164"/>
    </location>
</feature>
<evidence type="ECO:0000256" key="2">
    <source>
        <dbReference type="ARBA" id="ARBA00022692"/>
    </source>
</evidence>
<comment type="caution">
    <text evidence="7">The sequence shown here is derived from an EMBL/GenBank/DDBJ whole genome shotgun (WGS) entry which is preliminary data.</text>
</comment>
<evidence type="ECO:0000259" key="6">
    <source>
        <dbReference type="PROSITE" id="PS50929"/>
    </source>
</evidence>
<dbReference type="RefSeq" id="WP_068865238.1">
    <property type="nucleotide sequence ID" value="NZ_LZYB01000006.1"/>
</dbReference>
<evidence type="ECO:0000256" key="3">
    <source>
        <dbReference type="ARBA" id="ARBA00022989"/>
    </source>
</evidence>
<dbReference type="PANTHER" id="PTHR43394:SF4">
    <property type="entry name" value="TOXIN SECRETION ABC TRANSPORTER ATP-BINDING PROTEIN"/>
    <property type="match status" value="1"/>
</dbReference>
<proteinExistence type="predicted"/>
<keyword evidence="2 5" id="KW-0812">Transmembrane</keyword>
<dbReference type="InterPro" id="IPR027417">
    <property type="entry name" value="P-loop_NTPase"/>
</dbReference>
<gene>
    <name evidence="7" type="ORF">I603_2354</name>
</gene>
<dbReference type="Gene3D" id="3.40.50.300">
    <property type="entry name" value="P-loop containing nucleotide triphosphate hydrolases"/>
    <property type="match status" value="1"/>
</dbReference>
<protein>
    <submittedName>
        <fullName evidence="7">Toxin secretion ABC transporter ATP-binding protein</fullName>
    </submittedName>
</protein>
<reference evidence="7 8" key="1">
    <citation type="submission" date="2016-06" db="EMBL/GenBank/DDBJ databases">
        <title>Genome sequence of Porphyrobacter dokdonensis DSW-74.</title>
        <authorList>
            <person name="Kim J.F."/>
            <person name="Song J.Y."/>
        </authorList>
    </citation>
    <scope>NUCLEOTIDE SEQUENCE [LARGE SCALE GENOMIC DNA]</scope>
    <source>
        <strain evidence="7 8">DSW-74</strain>
    </source>
</reference>